<accession>A0A0K2U3Q7</accession>
<reference evidence="1" key="1">
    <citation type="submission" date="2014-05" db="EMBL/GenBank/DDBJ databases">
        <authorList>
            <person name="Chronopoulou M."/>
        </authorList>
    </citation>
    <scope>NUCLEOTIDE SEQUENCE</scope>
    <source>
        <tissue evidence="1">Whole organism</tissue>
    </source>
</reference>
<dbReference type="AlphaFoldDB" id="A0A0K2U3Q7"/>
<name>A0A0K2U3Q7_LEPSM</name>
<organism evidence="1">
    <name type="scientific">Lepeophtheirus salmonis</name>
    <name type="common">Salmon louse</name>
    <name type="synonym">Caligus salmonis</name>
    <dbReference type="NCBI Taxonomy" id="72036"/>
    <lineage>
        <taxon>Eukaryota</taxon>
        <taxon>Metazoa</taxon>
        <taxon>Ecdysozoa</taxon>
        <taxon>Arthropoda</taxon>
        <taxon>Crustacea</taxon>
        <taxon>Multicrustacea</taxon>
        <taxon>Hexanauplia</taxon>
        <taxon>Copepoda</taxon>
        <taxon>Siphonostomatoida</taxon>
        <taxon>Caligidae</taxon>
        <taxon>Lepeophtheirus</taxon>
    </lineage>
</organism>
<evidence type="ECO:0000313" key="1">
    <source>
        <dbReference type="EMBL" id="CDW32577.1"/>
    </source>
</evidence>
<protein>
    <submittedName>
        <fullName evidence="1">Uncharacterized protein</fullName>
    </submittedName>
</protein>
<sequence length="20" mass="2210">MSFCVTERNLVAKVNCAPRA</sequence>
<proteinExistence type="predicted"/>
<dbReference type="EMBL" id="HACA01015216">
    <property type="protein sequence ID" value="CDW32577.1"/>
    <property type="molecule type" value="Transcribed_RNA"/>
</dbReference>